<feature type="region of interest" description="Disordered" evidence="2">
    <location>
        <begin position="1"/>
        <end position="21"/>
    </location>
</feature>
<dbReference type="InterPro" id="IPR036865">
    <property type="entry name" value="CRAL-TRIO_dom_sf"/>
</dbReference>
<name>A0A553QDW5_9TELE</name>
<dbReference type="InterPro" id="IPR056466">
    <property type="entry name" value="Spectrin_DBS"/>
</dbReference>
<dbReference type="InterPro" id="IPR001251">
    <property type="entry name" value="CRAL-TRIO_dom"/>
</dbReference>
<dbReference type="InterPro" id="IPR018159">
    <property type="entry name" value="Spectrin/alpha-actinin"/>
</dbReference>
<comment type="caution">
    <text evidence="4">The sequence shown here is derived from an EMBL/GenBank/DDBJ whole genome shotgun (WGS) entry which is preliminary data.</text>
</comment>
<dbReference type="EMBL" id="SRMA01026066">
    <property type="protein sequence ID" value="TRY88130.1"/>
    <property type="molecule type" value="Genomic_DNA"/>
</dbReference>
<evidence type="ECO:0000313" key="5">
    <source>
        <dbReference type="Proteomes" id="UP000316079"/>
    </source>
</evidence>
<reference evidence="4 5" key="1">
    <citation type="journal article" date="2019" name="Sci. Data">
        <title>Hybrid genome assembly and annotation of Danionella translucida.</title>
        <authorList>
            <person name="Kadobianskyi M."/>
            <person name="Schulze L."/>
            <person name="Schuelke M."/>
            <person name="Judkewitz B."/>
        </authorList>
    </citation>
    <scope>NUCLEOTIDE SEQUENCE [LARGE SCALE GENOMIC DNA]</scope>
    <source>
        <strain evidence="4 5">Bolton</strain>
    </source>
</reference>
<keyword evidence="1" id="KW-0344">Guanine-nucleotide releasing factor</keyword>
<dbReference type="Gene3D" id="1.20.58.60">
    <property type="match status" value="1"/>
</dbReference>
<dbReference type="Pfam" id="PF23289">
    <property type="entry name" value="Spectrin_5"/>
    <property type="match status" value="1"/>
</dbReference>
<dbReference type="InterPro" id="IPR051336">
    <property type="entry name" value="RhoGEF_Guanine_NuclExch_SF"/>
</dbReference>
<gene>
    <name evidence="4" type="ORF">DNTS_031506</name>
</gene>
<sequence>KARQSATYVTEAQARRETQPEGDQFVSFGSSCAALDHEIMQQEIRPLLAVDIIEQLHRQFALLSGGRGKDGSPIITFPEFSGFNDVPEEDFINVVTYLTSIPSMDAASIGFIIILDRRKDKWNSAITSLTRIAGSFPGNLQLVLVLKPSRLLQRAIADVSMRLHRDDFKLKVPIVMLNSLSDLHGYIDKGQLTCDLGGTLDYCHSQWIHHRTMYWHAAGSARGERSHYRADQAIENFALTVKSTAQMLQQFGTNLAETELPNDVQCTKDLLIAHSQKHDKLKDELKLAGKQGNTLLSCIKDQASKTESHILSPDESSSLCSLFRLRLLAQLDETENAFEQFWSRHHLKLEQCLQLRHFEQDFREVKVSLDSLSEALVALSDNGDCVARVEQLLGELKTLEDKAQECLEKAQLHAQHGDQLIQSDHYAIDSIRPKCVELRRICDDFSNEAKKKRDILSKSLEIHKRIDEVNHWCESGVYLLASQPVDRCQTQEGAEAALQDIQKYMKTAKDQQLTQLKELQHQYEMILSAQLKSKVQAALRTLDDVQEMFEKRHASLKKLSAKQTRPVQPVAPRPESSPKRSPKPLHPTAPPSNRKLTENSSTNKQPSDAELAKRKNIRKAKGGIKIEVMHEGGQGGSSHIVTNNETEESLSNRR</sequence>
<dbReference type="AlphaFoldDB" id="A0A553QDW5"/>
<keyword evidence="5" id="KW-1185">Reference proteome</keyword>
<organism evidence="4 5">
    <name type="scientific">Danionella cerebrum</name>
    <dbReference type="NCBI Taxonomy" id="2873325"/>
    <lineage>
        <taxon>Eukaryota</taxon>
        <taxon>Metazoa</taxon>
        <taxon>Chordata</taxon>
        <taxon>Craniata</taxon>
        <taxon>Vertebrata</taxon>
        <taxon>Euteleostomi</taxon>
        <taxon>Actinopterygii</taxon>
        <taxon>Neopterygii</taxon>
        <taxon>Teleostei</taxon>
        <taxon>Ostariophysi</taxon>
        <taxon>Cypriniformes</taxon>
        <taxon>Danionidae</taxon>
        <taxon>Danioninae</taxon>
        <taxon>Danionella</taxon>
    </lineage>
</organism>
<evidence type="ECO:0000256" key="1">
    <source>
        <dbReference type="ARBA" id="ARBA00022658"/>
    </source>
</evidence>
<dbReference type="STRING" id="623744.A0A553QDW5"/>
<dbReference type="Proteomes" id="UP000316079">
    <property type="component" value="Unassembled WGS sequence"/>
</dbReference>
<evidence type="ECO:0000259" key="3">
    <source>
        <dbReference type="PROSITE" id="PS50191"/>
    </source>
</evidence>
<dbReference type="SMART" id="SM00150">
    <property type="entry name" value="SPEC"/>
    <property type="match status" value="1"/>
</dbReference>
<dbReference type="SMART" id="SM00516">
    <property type="entry name" value="SEC14"/>
    <property type="match status" value="1"/>
</dbReference>
<feature type="domain" description="CRAL-TRIO" evidence="3">
    <location>
        <begin position="104"/>
        <end position="204"/>
    </location>
</feature>
<proteinExistence type="predicted"/>
<accession>A0A553QDW5</accession>
<dbReference type="SUPFAM" id="SSF52087">
    <property type="entry name" value="CRAL/TRIO domain"/>
    <property type="match status" value="1"/>
</dbReference>
<feature type="non-terminal residue" evidence="4">
    <location>
        <position position="1"/>
    </location>
</feature>
<dbReference type="GO" id="GO:0005085">
    <property type="term" value="F:guanyl-nucleotide exchange factor activity"/>
    <property type="evidence" value="ECO:0007669"/>
    <property type="project" value="UniProtKB-KW"/>
</dbReference>
<dbReference type="CDD" id="cd00176">
    <property type="entry name" value="SPEC"/>
    <property type="match status" value="1"/>
</dbReference>
<dbReference type="PROSITE" id="PS50191">
    <property type="entry name" value="CRAL_TRIO"/>
    <property type="match status" value="1"/>
</dbReference>
<dbReference type="CDD" id="cd00170">
    <property type="entry name" value="SEC14"/>
    <property type="match status" value="1"/>
</dbReference>
<protein>
    <recommendedName>
        <fullName evidence="3">CRAL-TRIO domain-containing protein</fullName>
    </recommendedName>
</protein>
<dbReference type="PANTHER" id="PTHR22826:SF201">
    <property type="entry name" value="GUANINE NUCLEOTIDE EXCHANGE FACTOR MCF2L2-RELATED"/>
    <property type="match status" value="1"/>
</dbReference>
<dbReference type="PANTHER" id="PTHR22826">
    <property type="entry name" value="RHO GUANINE EXCHANGE FACTOR-RELATED"/>
    <property type="match status" value="1"/>
</dbReference>
<feature type="region of interest" description="Disordered" evidence="2">
    <location>
        <begin position="556"/>
        <end position="654"/>
    </location>
</feature>
<dbReference type="OrthoDB" id="10004999at2759"/>
<dbReference type="Pfam" id="PF13716">
    <property type="entry name" value="CRAL_TRIO_2"/>
    <property type="match status" value="1"/>
</dbReference>
<evidence type="ECO:0000313" key="4">
    <source>
        <dbReference type="EMBL" id="TRY88130.1"/>
    </source>
</evidence>
<feature type="non-terminal residue" evidence="4">
    <location>
        <position position="654"/>
    </location>
</feature>
<dbReference type="GO" id="GO:0005737">
    <property type="term" value="C:cytoplasm"/>
    <property type="evidence" value="ECO:0007669"/>
    <property type="project" value="TreeGrafter"/>
</dbReference>
<evidence type="ECO:0000256" key="2">
    <source>
        <dbReference type="SAM" id="MobiDB-lite"/>
    </source>
</evidence>
<dbReference type="SUPFAM" id="SSF46966">
    <property type="entry name" value="Spectrin repeat"/>
    <property type="match status" value="1"/>
</dbReference>
<feature type="compositionally biased region" description="Polar residues" evidence="2">
    <location>
        <begin position="1"/>
        <end position="10"/>
    </location>
</feature>